<feature type="binding site" evidence="5">
    <location>
        <position position="142"/>
    </location>
    <ligand>
        <name>Fe cation</name>
        <dbReference type="ChEBI" id="CHEBI:24875"/>
        <note>catalytic</note>
    </ligand>
</feature>
<keyword evidence="8" id="KW-1185">Reference proteome</keyword>
<dbReference type="RefSeq" id="WP_182953098.1">
    <property type="nucleotide sequence ID" value="NZ_JABEQM010000001.1"/>
</dbReference>
<comment type="caution">
    <text evidence="7">The sequence shown here is derived from an EMBL/GenBank/DDBJ whole genome shotgun (WGS) entry which is preliminary data.</text>
</comment>
<feature type="binding site" evidence="5">
    <location>
        <position position="196"/>
    </location>
    <ligand>
        <name>Fe cation</name>
        <dbReference type="ChEBI" id="CHEBI:24875"/>
        <note>catalytic</note>
    </ligand>
</feature>
<evidence type="ECO:0000259" key="6">
    <source>
        <dbReference type="PROSITE" id="PS51471"/>
    </source>
</evidence>
<evidence type="ECO:0000313" key="8">
    <source>
        <dbReference type="Proteomes" id="UP000578030"/>
    </source>
</evidence>
<dbReference type="InterPro" id="IPR027450">
    <property type="entry name" value="AlkB-like"/>
</dbReference>
<dbReference type="GO" id="GO:0032259">
    <property type="term" value="P:methylation"/>
    <property type="evidence" value="ECO:0007669"/>
    <property type="project" value="UniProtKB-KW"/>
</dbReference>
<evidence type="ECO:0000256" key="1">
    <source>
        <dbReference type="ARBA" id="ARBA00022723"/>
    </source>
</evidence>
<sequence length="222" mass="23907">MPPDPVPPGHPSFDLFTAPRDHVLAPGAMVLGGFARNDAPALLAAIDHIAAAAPFRRMTTPGGRTMSVAMTNCGQAGWISDRSGYRYTPVDPATGRPWPALPVLFSALAAQAAAQAGFAGFQPDACLINRYDPGTRLTLHQDRNERDFDRPIVSVSLGLPALFLWGGPARTDRVRRIPLEHGDVVVWGGPARLTYHGIHTLADGIHPLTGRTRLNLTFRLAR</sequence>
<comment type="cofactor">
    <cofactor evidence="5">
        <name>Fe(2+)</name>
        <dbReference type="ChEBI" id="CHEBI:29033"/>
    </cofactor>
    <text evidence="5">Binds 1 Fe(2+) ion per subunit.</text>
</comment>
<dbReference type="InterPro" id="IPR005123">
    <property type="entry name" value="Oxoglu/Fe-dep_dioxygenase_dom"/>
</dbReference>
<keyword evidence="3 7" id="KW-0560">Oxidoreductase</keyword>
<evidence type="ECO:0000256" key="4">
    <source>
        <dbReference type="ARBA" id="ARBA00023004"/>
    </source>
</evidence>
<dbReference type="GO" id="GO:0005737">
    <property type="term" value="C:cytoplasm"/>
    <property type="evidence" value="ECO:0007669"/>
    <property type="project" value="TreeGrafter"/>
</dbReference>
<keyword evidence="7" id="KW-0489">Methyltransferase</keyword>
<evidence type="ECO:0000256" key="3">
    <source>
        <dbReference type="ARBA" id="ARBA00023002"/>
    </source>
</evidence>
<dbReference type="GO" id="GO:0035516">
    <property type="term" value="F:broad specificity oxidative DNA demethylase activity"/>
    <property type="evidence" value="ECO:0007669"/>
    <property type="project" value="UniProtKB-EC"/>
</dbReference>
<reference evidence="7 8" key="1">
    <citation type="submission" date="2020-04" db="EMBL/GenBank/DDBJ databases">
        <title>Description of novel Gluconacetobacter.</title>
        <authorList>
            <person name="Sombolestani A."/>
        </authorList>
    </citation>
    <scope>NUCLEOTIDE SEQUENCE [LARGE SCALE GENOMIC DNA]</scope>
    <source>
        <strain evidence="7 8">LMG 27802</strain>
    </source>
</reference>
<dbReference type="EC" id="1.14.11.33" evidence="7"/>
<gene>
    <name evidence="7" type="primary">alkB</name>
    <name evidence="7" type="ORF">HLH28_00475</name>
</gene>
<keyword evidence="2" id="KW-0223">Dioxygenase</keyword>
<evidence type="ECO:0000256" key="5">
    <source>
        <dbReference type="PIRSR" id="PIRSR604574-2"/>
    </source>
</evidence>
<dbReference type="PROSITE" id="PS51471">
    <property type="entry name" value="FE2OG_OXY"/>
    <property type="match status" value="1"/>
</dbReference>
<keyword evidence="1 5" id="KW-0479">Metal-binding</keyword>
<dbReference type="EMBL" id="JABEQM010000001">
    <property type="protein sequence ID" value="MBB2200067.1"/>
    <property type="molecule type" value="Genomic_DNA"/>
</dbReference>
<evidence type="ECO:0000313" key="7">
    <source>
        <dbReference type="EMBL" id="MBB2200067.1"/>
    </source>
</evidence>
<dbReference type="PANTHER" id="PTHR16557">
    <property type="entry name" value="ALKYLATED DNA REPAIR PROTEIN ALKB-RELATED"/>
    <property type="match status" value="1"/>
</dbReference>
<accession>A0A7W4K481</accession>
<proteinExistence type="predicted"/>
<keyword evidence="4 5" id="KW-0408">Iron</keyword>
<dbReference type="Pfam" id="PF13532">
    <property type="entry name" value="2OG-FeII_Oxy_2"/>
    <property type="match status" value="1"/>
</dbReference>
<organism evidence="7 8">
    <name type="scientific">Gluconacetobacter tumulisoli</name>
    <dbReference type="NCBI Taxonomy" id="1286189"/>
    <lineage>
        <taxon>Bacteria</taxon>
        <taxon>Pseudomonadati</taxon>
        <taxon>Pseudomonadota</taxon>
        <taxon>Alphaproteobacteria</taxon>
        <taxon>Acetobacterales</taxon>
        <taxon>Acetobacteraceae</taxon>
        <taxon>Gluconacetobacter</taxon>
    </lineage>
</organism>
<dbReference type="NCBIfam" id="NF011930">
    <property type="entry name" value="PRK15401.1"/>
    <property type="match status" value="1"/>
</dbReference>
<dbReference type="AlphaFoldDB" id="A0A7W4K481"/>
<keyword evidence="7" id="KW-0808">Transferase</keyword>
<feature type="binding site" evidence="5">
    <location>
        <position position="140"/>
    </location>
    <ligand>
        <name>Fe cation</name>
        <dbReference type="ChEBI" id="CHEBI:24875"/>
        <note>catalytic</note>
    </ligand>
</feature>
<name>A0A7W4K481_9PROT</name>
<evidence type="ECO:0000256" key="2">
    <source>
        <dbReference type="ARBA" id="ARBA00022964"/>
    </source>
</evidence>
<feature type="domain" description="Fe2OG dioxygenase" evidence="6">
    <location>
        <begin position="122"/>
        <end position="222"/>
    </location>
</feature>
<dbReference type="InterPro" id="IPR004574">
    <property type="entry name" value="Alkb"/>
</dbReference>
<dbReference type="GO" id="GO:0035515">
    <property type="term" value="F:oxidative RNA demethylase activity"/>
    <property type="evidence" value="ECO:0007669"/>
    <property type="project" value="TreeGrafter"/>
</dbReference>
<dbReference type="InterPro" id="IPR037151">
    <property type="entry name" value="AlkB-like_sf"/>
</dbReference>
<dbReference type="GO" id="GO:0035513">
    <property type="term" value="P:oxidative RNA demethylation"/>
    <property type="evidence" value="ECO:0007669"/>
    <property type="project" value="TreeGrafter"/>
</dbReference>
<dbReference type="SUPFAM" id="SSF51197">
    <property type="entry name" value="Clavaminate synthase-like"/>
    <property type="match status" value="1"/>
</dbReference>
<dbReference type="Gene3D" id="2.60.120.590">
    <property type="entry name" value="Alpha-ketoglutarate-dependent dioxygenase AlkB-like"/>
    <property type="match status" value="1"/>
</dbReference>
<protein>
    <submittedName>
        <fullName evidence="7">DNA oxidative demethylase AlkB</fullName>
        <ecNumber evidence="7">1.14.11.33</ecNumber>
    </submittedName>
</protein>
<dbReference type="PANTHER" id="PTHR16557:SF2">
    <property type="entry name" value="NUCLEIC ACID DIOXYGENASE ALKBH1"/>
    <property type="match status" value="1"/>
</dbReference>
<dbReference type="GO" id="GO:0008168">
    <property type="term" value="F:methyltransferase activity"/>
    <property type="evidence" value="ECO:0007669"/>
    <property type="project" value="UniProtKB-KW"/>
</dbReference>
<dbReference type="Proteomes" id="UP000578030">
    <property type="component" value="Unassembled WGS sequence"/>
</dbReference>
<dbReference type="GO" id="GO:0008198">
    <property type="term" value="F:ferrous iron binding"/>
    <property type="evidence" value="ECO:0007669"/>
    <property type="project" value="TreeGrafter"/>
</dbReference>